<sequence>MLVVAFLFLTASTVRVSAQSPQISALLPDVFLSVQEHAIEVPPDKPIAVTIYGDNLQNVTSVAFATTHKMKDSSCEMDRATLASPIFNKTVYSIRTLITFRQMAPSEPAFYLCLKVSPPLKVGNETLAWIHVLPTPVAGHLLLVTATQLMPIWLQIVLIIVLFFLSGLFSGLNLGLMSLDKTELKIIETAGDPDEKRYAKAIRPVREKGNLLLCTVLLGNVLVNTSLTILMDNLTGSGLFAVIASTLGITLFGEIIPQAICSRHGLAIGAKTIWLTKLFMVLTFPLAFPISFLLDKILGDEIGAVYSREKLGVLLKEQQDAGLVAPDEMNIIAGALNMSTKTVADIMSPIADAFMLPHTAILDFDTMNEIFSHGFTRIPIYEGDRRNIKAILNVKDLGFINADDRVPVATVCNFYNRSILVVPDTTSLETMLNEFRQGKAHMAFVERLVTDGQGDPYREMIGLVTLEDVIEEIIQAEIVDETDVFTDNTFRQARPVRKNDFRMFNTSNSNKPRHHLSPQLKIAALRHLASNVETFSDEYVTLPVLQSLLNSNVVTDHVFNSRDENENIIYRANQWANYAILILQGRALVETSAEHLVFEAGPFMLFGETVLKDVNEIYPEVSSLKDPELQSAQLAAKARFLPDYTVRAITNIQFLRITAEHYLLARRLSAWITKLHPQGNNGVPDAQNLLPVNVTSEADALAVVREPTLPTQPPGLAPPFLRSEANTQDFFQAAWDRHVSHLREATRASILASLVYPPSTGDGASASIAATGPTRRSSSRASVVLSPVRQSCIDGVSFDSNSESVVTPPKNTSGNAKDIDYADSVSQGVITLAMDDQTQKRQPRVGMVTNPRSFSRFSLPSKYILFGRQRSELGLSDGILPQELKQLNESSTKESMNSVVNNTDPLAVPQALKEPVDSLQEPPK</sequence>
<keyword evidence="3 8" id="KW-0812">Transmembrane</keyword>
<evidence type="ECO:0000256" key="3">
    <source>
        <dbReference type="ARBA" id="ARBA00022692"/>
    </source>
</evidence>
<feature type="transmembrane region" description="Helical" evidence="10">
    <location>
        <begin position="273"/>
        <end position="294"/>
    </location>
</feature>
<dbReference type="FunFam" id="3.10.580.10:FF:000006">
    <property type="entry name" value="DUF21 and CBS domain protein"/>
    <property type="match status" value="1"/>
</dbReference>
<dbReference type="PANTHER" id="PTHR12064:SF94">
    <property type="entry name" value="UNEXTENDED PROTEIN"/>
    <property type="match status" value="1"/>
</dbReference>
<dbReference type="GO" id="GO:0005886">
    <property type="term" value="C:plasma membrane"/>
    <property type="evidence" value="ECO:0007669"/>
    <property type="project" value="TreeGrafter"/>
</dbReference>
<dbReference type="Gene3D" id="3.10.580.10">
    <property type="entry name" value="CBS-domain"/>
    <property type="match status" value="1"/>
</dbReference>
<dbReference type="InterPro" id="IPR044751">
    <property type="entry name" value="Ion_transp-like_CBS"/>
</dbReference>
<dbReference type="GO" id="GO:0022857">
    <property type="term" value="F:transmembrane transporter activity"/>
    <property type="evidence" value="ECO:0007669"/>
    <property type="project" value="TreeGrafter"/>
</dbReference>
<comment type="similarity">
    <text evidence="2">Belongs to the ACDP family.</text>
</comment>
<dbReference type="GO" id="GO:0010960">
    <property type="term" value="P:magnesium ion homeostasis"/>
    <property type="evidence" value="ECO:0007669"/>
    <property type="project" value="InterPro"/>
</dbReference>
<dbReference type="Pfam" id="PF01595">
    <property type="entry name" value="CNNM"/>
    <property type="match status" value="1"/>
</dbReference>
<dbReference type="Pfam" id="PF00571">
    <property type="entry name" value="CBS"/>
    <property type="match status" value="1"/>
</dbReference>
<keyword evidence="7" id="KW-0129">CBS domain</keyword>
<evidence type="ECO:0000256" key="10">
    <source>
        <dbReference type="SAM" id="Phobius"/>
    </source>
</evidence>
<dbReference type="GO" id="GO:1905941">
    <property type="term" value="P:positive regulation of gonad development"/>
    <property type="evidence" value="ECO:0007669"/>
    <property type="project" value="UniProtKB-ARBA"/>
</dbReference>
<feature type="compositionally biased region" description="Polar residues" evidence="9">
    <location>
        <begin position="799"/>
        <end position="815"/>
    </location>
</feature>
<proteinExistence type="inferred from homology"/>
<keyword evidence="5 8" id="KW-1133">Transmembrane helix</keyword>
<evidence type="ECO:0000259" key="13">
    <source>
        <dbReference type="PROSITE" id="PS51846"/>
    </source>
</evidence>
<feature type="domain" description="CBS" evidence="12">
    <location>
        <begin position="415"/>
        <end position="481"/>
    </location>
</feature>
<reference evidence="14" key="1">
    <citation type="submission" date="2016-01" db="EMBL/GenBank/DDBJ databases">
        <title>Reference transcriptome for the parasite Schistocephalus solidus: insights into the molecular evolution of parasitism.</title>
        <authorList>
            <person name="Hebert F.O."/>
            <person name="Grambauer S."/>
            <person name="Barber I."/>
            <person name="Landry C.R."/>
            <person name="Aubin-Horth N."/>
        </authorList>
    </citation>
    <scope>NUCLEOTIDE SEQUENCE</scope>
</reference>
<dbReference type="PANTHER" id="PTHR12064">
    <property type="entry name" value="METAL TRANSPORTER CNNM"/>
    <property type="match status" value="1"/>
</dbReference>
<feature type="region of interest" description="Disordered" evidence="9">
    <location>
        <begin position="799"/>
        <end position="819"/>
    </location>
</feature>
<feature type="compositionally biased region" description="Polar residues" evidence="9">
    <location>
        <begin position="889"/>
        <end position="904"/>
    </location>
</feature>
<gene>
    <name evidence="14" type="primary">CNNM4</name>
    <name evidence="14" type="ORF">TR133071</name>
</gene>
<comment type="subcellular location">
    <subcellularLocation>
        <location evidence="1">Membrane</location>
        <topology evidence="1">Multi-pass membrane protein</topology>
    </subcellularLocation>
</comment>
<evidence type="ECO:0000256" key="7">
    <source>
        <dbReference type="PROSITE-ProRule" id="PRU00703"/>
    </source>
</evidence>
<keyword evidence="4" id="KW-0677">Repeat</keyword>
<feature type="transmembrane region" description="Helical" evidence="10">
    <location>
        <begin position="210"/>
        <end position="231"/>
    </location>
</feature>
<dbReference type="AlphaFoldDB" id="A0A0X3QHH6"/>
<evidence type="ECO:0000256" key="11">
    <source>
        <dbReference type="SAM" id="SignalP"/>
    </source>
</evidence>
<evidence type="ECO:0000256" key="8">
    <source>
        <dbReference type="PROSITE-ProRule" id="PRU01193"/>
    </source>
</evidence>
<name>A0A0X3QHH6_SCHSO</name>
<evidence type="ECO:0000256" key="4">
    <source>
        <dbReference type="ARBA" id="ARBA00022737"/>
    </source>
</evidence>
<dbReference type="PROSITE" id="PS51846">
    <property type="entry name" value="CNNM"/>
    <property type="match status" value="1"/>
</dbReference>
<evidence type="ECO:0000259" key="12">
    <source>
        <dbReference type="PROSITE" id="PS51371"/>
    </source>
</evidence>
<feature type="signal peptide" evidence="11">
    <location>
        <begin position="1"/>
        <end position="18"/>
    </location>
</feature>
<evidence type="ECO:0000256" key="1">
    <source>
        <dbReference type="ARBA" id="ARBA00004141"/>
    </source>
</evidence>
<dbReference type="InterPro" id="IPR046342">
    <property type="entry name" value="CBS_dom_sf"/>
</dbReference>
<dbReference type="GO" id="GO:0032026">
    <property type="term" value="P:response to magnesium ion"/>
    <property type="evidence" value="ECO:0007669"/>
    <property type="project" value="UniProtKB-ARBA"/>
</dbReference>
<evidence type="ECO:0000256" key="6">
    <source>
        <dbReference type="ARBA" id="ARBA00023136"/>
    </source>
</evidence>
<dbReference type="EMBL" id="GEEE01004019">
    <property type="protein sequence ID" value="JAP59206.1"/>
    <property type="molecule type" value="Transcribed_RNA"/>
</dbReference>
<evidence type="ECO:0000256" key="9">
    <source>
        <dbReference type="SAM" id="MobiDB-lite"/>
    </source>
</evidence>
<dbReference type="InterPro" id="IPR002550">
    <property type="entry name" value="CNNM"/>
</dbReference>
<accession>A0A0X3QHH6</accession>
<protein>
    <submittedName>
        <fullName evidence="14">Metal transporter CNNM4</fullName>
    </submittedName>
</protein>
<feature type="transmembrane region" description="Helical" evidence="10">
    <location>
        <begin position="237"/>
        <end position="261"/>
    </location>
</feature>
<feature type="transmembrane region" description="Helical" evidence="10">
    <location>
        <begin position="152"/>
        <end position="176"/>
    </location>
</feature>
<keyword evidence="6 8" id="KW-0472">Membrane</keyword>
<dbReference type="CDD" id="cd04590">
    <property type="entry name" value="CBS_pair_CorC_HlyC_assoc"/>
    <property type="match status" value="1"/>
</dbReference>
<feature type="domain" description="CNNM transmembrane" evidence="13">
    <location>
        <begin position="148"/>
        <end position="328"/>
    </location>
</feature>
<dbReference type="Pfam" id="PF25562">
    <property type="entry name" value="CNBH_CNNM2_C"/>
    <property type="match status" value="1"/>
</dbReference>
<evidence type="ECO:0000313" key="14">
    <source>
        <dbReference type="EMBL" id="JAP59206.1"/>
    </source>
</evidence>
<feature type="chain" id="PRO_5007051594" evidence="11">
    <location>
        <begin position="19"/>
        <end position="924"/>
    </location>
</feature>
<feature type="region of interest" description="Disordered" evidence="9">
    <location>
        <begin position="889"/>
        <end position="924"/>
    </location>
</feature>
<organism evidence="14">
    <name type="scientific">Schistocephalus solidus</name>
    <name type="common">Tapeworm</name>
    <dbReference type="NCBI Taxonomy" id="70667"/>
    <lineage>
        <taxon>Eukaryota</taxon>
        <taxon>Metazoa</taxon>
        <taxon>Spiralia</taxon>
        <taxon>Lophotrochozoa</taxon>
        <taxon>Platyhelminthes</taxon>
        <taxon>Cestoda</taxon>
        <taxon>Eucestoda</taxon>
        <taxon>Diphyllobothriidea</taxon>
        <taxon>Diphyllobothriidae</taxon>
        <taxon>Schistocephalus</taxon>
    </lineage>
</organism>
<dbReference type="GO" id="GO:0040018">
    <property type="term" value="P:positive regulation of multicellular organism growth"/>
    <property type="evidence" value="ECO:0007669"/>
    <property type="project" value="UniProtKB-ARBA"/>
</dbReference>
<dbReference type="InterPro" id="IPR000644">
    <property type="entry name" value="CBS_dom"/>
</dbReference>
<dbReference type="PROSITE" id="PS51371">
    <property type="entry name" value="CBS"/>
    <property type="match status" value="1"/>
</dbReference>
<dbReference type="GO" id="GO:0008340">
    <property type="term" value="P:determination of adult lifespan"/>
    <property type="evidence" value="ECO:0007669"/>
    <property type="project" value="UniProtKB-ARBA"/>
</dbReference>
<dbReference type="SUPFAM" id="SSF54631">
    <property type="entry name" value="CBS-domain pair"/>
    <property type="match status" value="1"/>
</dbReference>
<dbReference type="InterPro" id="IPR045095">
    <property type="entry name" value="ACDP"/>
</dbReference>
<evidence type="ECO:0000256" key="2">
    <source>
        <dbReference type="ARBA" id="ARBA00010484"/>
    </source>
</evidence>
<keyword evidence="11" id="KW-0732">Signal</keyword>
<evidence type="ECO:0000256" key="5">
    <source>
        <dbReference type="ARBA" id="ARBA00022989"/>
    </source>
</evidence>